<reference evidence="2 3" key="1">
    <citation type="submission" date="2019-10" db="EMBL/GenBank/DDBJ databases">
        <title>Georgenia wutianyii sp. nov. and Georgenia yuyongxinii sp. nov. isolated from plateau pika (Ochotona curzoniae) in the Qinghai-Tibet plateau of China.</title>
        <authorList>
            <person name="Tian Z."/>
        </authorList>
    </citation>
    <scope>NUCLEOTIDE SEQUENCE [LARGE SCALE GENOMIC DNA]</scope>
    <source>
        <strain evidence="2 3">JCM 15130</strain>
    </source>
</reference>
<evidence type="ECO:0000313" key="3">
    <source>
        <dbReference type="Proteomes" id="UP000429644"/>
    </source>
</evidence>
<protein>
    <submittedName>
        <fullName evidence="2">Uncharacterized protein</fullName>
    </submittedName>
</protein>
<name>A0A7J9URF0_9MICO</name>
<evidence type="ECO:0000256" key="1">
    <source>
        <dbReference type="SAM" id="Phobius"/>
    </source>
</evidence>
<keyword evidence="1" id="KW-0812">Transmembrane</keyword>
<accession>A0A7J9URF0</accession>
<comment type="caution">
    <text evidence="2">The sequence shown here is derived from an EMBL/GenBank/DDBJ whole genome shotgun (WGS) entry which is preliminary data.</text>
</comment>
<keyword evidence="3" id="KW-1185">Reference proteome</keyword>
<dbReference type="AlphaFoldDB" id="A0A7J9URF0"/>
<evidence type="ECO:0000313" key="2">
    <source>
        <dbReference type="EMBL" id="MPV87197.1"/>
    </source>
</evidence>
<proteinExistence type="predicted"/>
<organism evidence="2 3">
    <name type="scientific">Georgenia ruanii</name>
    <dbReference type="NCBI Taxonomy" id="348442"/>
    <lineage>
        <taxon>Bacteria</taxon>
        <taxon>Bacillati</taxon>
        <taxon>Actinomycetota</taxon>
        <taxon>Actinomycetes</taxon>
        <taxon>Micrococcales</taxon>
        <taxon>Bogoriellaceae</taxon>
        <taxon>Georgenia</taxon>
    </lineage>
</organism>
<keyword evidence="1" id="KW-1133">Transmembrane helix</keyword>
<dbReference type="EMBL" id="WHPD01000181">
    <property type="protein sequence ID" value="MPV87197.1"/>
    <property type="molecule type" value="Genomic_DNA"/>
</dbReference>
<feature type="transmembrane region" description="Helical" evidence="1">
    <location>
        <begin position="61"/>
        <end position="81"/>
    </location>
</feature>
<dbReference type="Proteomes" id="UP000429644">
    <property type="component" value="Unassembled WGS sequence"/>
</dbReference>
<feature type="transmembrane region" description="Helical" evidence="1">
    <location>
        <begin position="38"/>
        <end position="55"/>
    </location>
</feature>
<keyword evidence="1" id="KW-0472">Membrane</keyword>
<gene>
    <name evidence="2" type="ORF">GB882_00840</name>
</gene>
<sequence length="178" mass="18267">MKHTEARTAIAVVPPAIGDAALRRVQARLLWDESLTRVLVEVAVVGTVLIGATLVGTVSGATWLSLLVMAGVGVWIFATGFGTDAPGPIGRALAPHLSGEAAAAYGQVVRVTLSHRSPAGRELAEALVAVATTPLPDTAEELVRFETAAAVRQLAEDTGAAAAAAHHLRHLAGHAQLV</sequence>